<evidence type="ECO:0000256" key="1">
    <source>
        <dbReference type="SAM" id="MobiDB-lite"/>
    </source>
</evidence>
<accession>A0ABV2WNG8</accession>
<gene>
    <name evidence="2" type="ORF">ABZ510_11210</name>
</gene>
<dbReference type="EMBL" id="JBEYBF010000006">
    <property type="protein sequence ID" value="MEU1952421.1"/>
    <property type="molecule type" value="Genomic_DNA"/>
</dbReference>
<protein>
    <submittedName>
        <fullName evidence="2">Uncharacterized protein</fullName>
    </submittedName>
</protein>
<feature type="compositionally biased region" description="Polar residues" evidence="1">
    <location>
        <begin position="25"/>
        <end position="35"/>
    </location>
</feature>
<keyword evidence="3" id="KW-1185">Reference proteome</keyword>
<feature type="compositionally biased region" description="Basic and acidic residues" evidence="1">
    <location>
        <begin position="10"/>
        <end position="20"/>
    </location>
</feature>
<evidence type="ECO:0000313" key="2">
    <source>
        <dbReference type="EMBL" id="MEU1952421.1"/>
    </source>
</evidence>
<proteinExistence type="predicted"/>
<name>A0ABV2WNG8_9NOCA</name>
<feature type="region of interest" description="Disordered" evidence="1">
    <location>
        <begin position="1"/>
        <end position="69"/>
    </location>
</feature>
<dbReference type="RefSeq" id="WP_356955536.1">
    <property type="nucleotide sequence ID" value="NZ_JBEYBD010000004.1"/>
</dbReference>
<organism evidence="2 3">
    <name type="scientific">Nocardia rhamnosiphila</name>
    <dbReference type="NCBI Taxonomy" id="426716"/>
    <lineage>
        <taxon>Bacteria</taxon>
        <taxon>Bacillati</taxon>
        <taxon>Actinomycetota</taxon>
        <taxon>Actinomycetes</taxon>
        <taxon>Mycobacteriales</taxon>
        <taxon>Nocardiaceae</taxon>
        <taxon>Nocardia</taxon>
    </lineage>
</organism>
<comment type="caution">
    <text evidence="2">The sequence shown here is derived from an EMBL/GenBank/DDBJ whole genome shotgun (WGS) entry which is preliminary data.</text>
</comment>
<feature type="compositionally biased region" description="Basic and acidic residues" evidence="1">
    <location>
        <begin position="52"/>
        <end position="63"/>
    </location>
</feature>
<reference evidence="2 3" key="1">
    <citation type="submission" date="2024-06" db="EMBL/GenBank/DDBJ databases">
        <title>The Natural Products Discovery Center: Release of the First 8490 Sequenced Strains for Exploring Actinobacteria Biosynthetic Diversity.</title>
        <authorList>
            <person name="Kalkreuter E."/>
            <person name="Kautsar S.A."/>
            <person name="Yang D."/>
            <person name="Bader C.D."/>
            <person name="Teijaro C.N."/>
            <person name="Fluegel L."/>
            <person name="Davis C.M."/>
            <person name="Simpson J.R."/>
            <person name="Lauterbach L."/>
            <person name="Steele A.D."/>
            <person name="Gui C."/>
            <person name="Meng S."/>
            <person name="Li G."/>
            <person name="Viehrig K."/>
            <person name="Ye F."/>
            <person name="Su P."/>
            <person name="Kiefer A.F."/>
            <person name="Nichols A."/>
            <person name="Cepeda A.J."/>
            <person name="Yan W."/>
            <person name="Fan B."/>
            <person name="Jiang Y."/>
            <person name="Adhikari A."/>
            <person name="Zheng C.-J."/>
            <person name="Schuster L."/>
            <person name="Cowan T.M."/>
            <person name="Smanski M.J."/>
            <person name="Chevrette M.G."/>
            <person name="De Carvalho L.P.S."/>
            <person name="Shen B."/>
        </authorList>
    </citation>
    <scope>NUCLEOTIDE SEQUENCE [LARGE SCALE GENOMIC DNA]</scope>
    <source>
        <strain evidence="2 3">NPDC019708</strain>
    </source>
</reference>
<dbReference type="Proteomes" id="UP001550628">
    <property type="component" value="Unassembled WGS sequence"/>
</dbReference>
<sequence>MTASVTDICELGRRAGDRVGRGTAAASTPEGTATAASPIRTGQVIEPGAPLDGHHPQPGEARIDSFVIR</sequence>
<evidence type="ECO:0000313" key="3">
    <source>
        <dbReference type="Proteomes" id="UP001550628"/>
    </source>
</evidence>